<evidence type="ECO:0000313" key="4">
    <source>
        <dbReference type="EMBL" id="TDT77968.1"/>
    </source>
</evidence>
<dbReference type="SMART" id="SM00116">
    <property type="entry name" value="CBS"/>
    <property type="match status" value="2"/>
</dbReference>
<dbReference type="PROSITE" id="PS51371">
    <property type="entry name" value="CBS"/>
    <property type="match status" value="2"/>
</dbReference>
<dbReference type="SUPFAM" id="SSF54631">
    <property type="entry name" value="CBS-domain pair"/>
    <property type="match status" value="1"/>
</dbReference>
<evidence type="ECO:0000256" key="1">
    <source>
        <dbReference type="ARBA" id="ARBA00022737"/>
    </source>
</evidence>
<accession>A0A4R7LPD3</accession>
<dbReference type="RefSeq" id="WP_134013560.1">
    <property type="nucleotide sequence ID" value="NZ_SOBH01000001.1"/>
</dbReference>
<dbReference type="InterPro" id="IPR051462">
    <property type="entry name" value="CBS_domain-containing"/>
</dbReference>
<feature type="domain" description="CBS" evidence="3">
    <location>
        <begin position="7"/>
        <end position="62"/>
    </location>
</feature>
<dbReference type="PANTHER" id="PTHR48108">
    <property type="entry name" value="CBS DOMAIN-CONTAINING PROTEIN CBSX2, CHLOROPLASTIC"/>
    <property type="match status" value="1"/>
</dbReference>
<dbReference type="Proteomes" id="UP000294563">
    <property type="component" value="Unassembled WGS sequence"/>
</dbReference>
<reference evidence="4 5" key="1">
    <citation type="submission" date="2019-03" db="EMBL/GenBank/DDBJ databases">
        <title>Genomic Encyclopedia of Archaeal and Bacterial Type Strains, Phase II (KMG-II): from individual species to whole genera.</title>
        <authorList>
            <person name="Goeker M."/>
        </authorList>
    </citation>
    <scope>NUCLEOTIDE SEQUENCE [LARGE SCALE GENOMIC DNA]</scope>
    <source>
        <strain evidence="4 5">DSM 29467</strain>
    </source>
</reference>
<proteinExistence type="predicted"/>
<name>A0A4R7LPD3_9RHOB</name>
<dbReference type="Gene3D" id="3.10.580.10">
    <property type="entry name" value="CBS-domain"/>
    <property type="match status" value="1"/>
</dbReference>
<organism evidence="4 5">
    <name type="scientific">Litoreibacter halocynthiae</name>
    <dbReference type="NCBI Taxonomy" id="1242689"/>
    <lineage>
        <taxon>Bacteria</taxon>
        <taxon>Pseudomonadati</taxon>
        <taxon>Pseudomonadota</taxon>
        <taxon>Alphaproteobacteria</taxon>
        <taxon>Rhodobacterales</taxon>
        <taxon>Roseobacteraceae</taxon>
        <taxon>Litoreibacter</taxon>
    </lineage>
</organism>
<protein>
    <submittedName>
        <fullName evidence="4">CBS domain-containing protein</fullName>
    </submittedName>
</protein>
<evidence type="ECO:0000259" key="3">
    <source>
        <dbReference type="PROSITE" id="PS51371"/>
    </source>
</evidence>
<keyword evidence="1" id="KW-0677">Repeat</keyword>
<keyword evidence="5" id="KW-1185">Reference proteome</keyword>
<dbReference type="OrthoDB" id="9802114at2"/>
<dbReference type="PANTHER" id="PTHR48108:SF34">
    <property type="entry name" value="CBS DOMAIN-CONTAINING PROTEIN YHCV"/>
    <property type="match status" value="1"/>
</dbReference>
<comment type="caution">
    <text evidence="4">The sequence shown here is derived from an EMBL/GenBank/DDBJ whole genome shotgun (WGS) entry which is preliminary data.</text>
</comment>
<sequence length="138" mass="14682">MLVSKIMQTRVSVVSLSTSVRAAAALMLDRDIGMLPVCKDHIPVGIVTDRDLVMRLLSDAEPGLEQPVCAVMTSHVLSCRADQDVVAVARVMGDAQVRRLVVCDSIGRLVGVVSLGDIARDASEELAGQALGEIVECR</sequence>
<evidence type="ECO:0000313" key="5">
    <source>
        <dbReference type="Proteomes" id="UP000294563"/>
    </source>
</evidence>
<feature type="domain" description="CBS" evidence="3">
    <location>
        <begin position="72"/>
        <end position="128"/>
    </location>
</feature>
<dbReference type="Pfam" id="PF00571">
    <property type="entry name" value="CBS"/>
    <property type="match status" value="2"/>
</dbReference>
<dbReference type="EMBL" id="SOBH01000001">
    <property type="protein sequence ID" value="TDT77968.1"/>
    <property type="molecule type" value="Genomic_DNA"/>
</dbReference>
<gene>
    <name evidence="4" type="ORF">BDE40_1269</name>
</gene>
<dbReference type="InterPro" id="IPR000644">
    <property type="entry name" value="CBS_dom"/>
</dbReference>
<dbReference type="AlphaFoldDB" id="A0A4R7LPD3"/>
<dbReference type="InterPro" id="IPR046342">
    <property type="entry name" value="CBS_dom_sf"/>
</dbReference>
<keyword evidence="2" id="KW-0129">CBS domain</keyword>
<evidence type="ECO:0000256" key="2">
    <source>
        <dbReference type="PROSITE-ProRule" id="PRU00703"/>
    </source>
</evidence>